<accession>A0ABS9V3Q1</accession>
<gene>
    <name evidence="1" type="ORF">MM239_16560</name>
</gene>
<organism evidence="1 2">
    <name type="scientific">Belliella filtrata</name>
    <dbReference type="NCBI Taxonomy" id="2923435"/>
    <lineage>
        <taxon>Bacteria</taxon>
        <taxon>Pseudomonadati</taxon>
        <taxon>Bacteroidota</taxon>
        <taxon>Cytophagia</taxon>
        <taxon>Cytophagales</taxon>
        <taxon>Cyclobacteriaceae</taxon>
        <taxon>Belliella</taxon>
    </lineage>
</organism>
<evidence type="ECO:0000313" key="1">
    <source>
        <dbReference type="EMBL" id="MCH7411021.1"/>
    </source>
</evidence>
<dbReference type="EMBL" id="JAKZGP010000054">
    <property type="protein sequence ID" value="MCH7411021.1"/>
    <property type="molecule type" value="Genomic_DNA"/>
</dbReference>
<reference evidence="1" key="1">
    <citation type="submission" date="2022-03" db="EMBL/GenBank/DDBJ databases">
        <title>De novo assembled genomes of Belliella spp. (Cyclobacteriaceae) strains.</title>
        <authorList>
            <person name="Szabo A."/>
            <person name="Korponai K."/>
            <person name="Felfoldi T."/>
        </authorList>
    </citation>
    <scope>NUCLEOTIDE SEQUENCE</scope>
    <source>
        <strain evidence="1">DSM 111904</strain>
    </source>
</reference>
<name>A0ABS9V3Q1_9BACT</name>
<proteinExistence type="predicted"/>
<dbReference type="Pfam" id="PF17170">
    <property type="entry name" value="DUF5128"/>
    <property type="match status" value="1"/>
</dbReference>
<sequence>MLVFKDLEYSHTEKFDWKSSKIYPFGGYFYHNPFLSKYNDVEAGPFELFISGYESNIIEKHFEYPSNRDVVYEKQNMFRLYDDSVLFIPPFYNKVFSLKGKDVIPRYLFNFGDRQLPIEETYSFETLSAALKNYGHVGDTFLENQEHVFFEASYKGPSAKFCLYNKEEGFFKFSSKITNDVDHLMLFKFNGFNDAYAYGTLNAADFITAISKRKGEKEKILSNPRIKVLDASDNPVVAIYHFE</sequence>
<comment type="caution">
    <text evidence="1">The sequence shown here is derived from an EMBL/GenBank/DDBJ whole genome shotgun (WGS) entry which is preliminary data.</text>
</comment>
<dbReference type="Proteomes" id="UP001165489">
    <property type="component" value="Unassembled WGS sequence"/>
</dbReference>
<keyword evidence="2" id="KW-1185">Reference proteome</keyword>
<protein>
    <submittedName>
        <fullName evidence="1">6-bladed beta-propeller</fullName>
    </submittedName>
</protein>
<evidence type="ECO:0000313" key="2">
    <source>
        <dbReference type="Proteomes" id="UP001165489"/>
    </source>
</evidence>